<evidence type="ECO:0000313" key="1">
    <source>
        <dbReference type="EMBL" id="OGG11410.1"/>
    </source>
</evidence>
<proteinExistence type="predicted"/>
<accession>A0A1F5ZG38</accession>
<gene>
    <name evidence="1" type="ORF">A2Z00_00585</name>
</gene>
<comment type="caution">
    <text evidence="1">The sequence shown here is derived from an EMBL/GenBank/DDBJ whole genome shotgun (WGS) entry which is preliminary data.</text>
</comment>
<dbReference type="Proteomes" id="UP000177268">
    <property type="component" value="Unassembled WGS sequence"/>
</dbReference>
<reference evidence="1 2" key="1">
    <citation type="journal article" date="2016" name="Nat. Commun.">
        <title>Thousands of microbial genomes shed light on interconnected biogeochemical processes in an aquifer system.</title>
        <authorList>
            <person name="Anantharaman K."/>
            <person name="Brown C.T."/>
            <person name="Hug L.A."/>
            <person name="Sharon I."/>
            <person name="Castelle C.J."/>
            <person name="Probst A.J."/>
            <person name="Thomas B.C."/>
            <person name="Singh A."/>
            <person name="Wilkins M.J."/>
            <person name="Karaoz U."/>
            <person name="Brodie E.L."/>
            <person name="Williams K.H."/>
            <person name="Hubbard S.S."/>
            <person name="Banfield J.F."/>
        </authorList>
    </citation>
    <scope>NUCLEOTIDE SEQUENCE [LARGE SCALE GENOMIC DNA]</scope>
</reference>
<protein>
    <submittedName>
        <fullName evidence="1">Uncharacterized protein</fullName>
    </submittedName>
</protein>
<evidence type="ECO:0000313" key="2">
    <source>
        <dbReference type="Proteomes" id="UP000177268"/>
    </source>
</evidence>
<sequence>MTSIDNQQTLLSDPSFPAALRSVAKTTASDLEAALDVLIEPHRTRGELSRGVIINNPDPTQALGCSIDYCIFRNIPWDAVNSNGRVDLRFVGVKPDAANSNPSYTVQILQDPIYGDRFGAGAAISITNGGQGEVEVVGANLVFGKGVWYINNQNVAEPARVKIVSSRIETQQWAIGGRNSAIEVNNVNIHVKDVQSRTLPYNRDTQTVSISEDNFVINVGQNTVFINDGMGFYLPSEPIDPNSVVYLFNVSHTMFSDFMKQSGGPLEAFKKILQLNLGLIVQAGDQPLGDIFTSRSIQDAVQRLPYDATKGYGNIAVVYDPKEKKIGVALVGGGDRKTNIPSTGTVVWAQKK</sequence>
<organism evidence="1 2">
    <name type="scientific">Candidatus Gottesmanbacteria bacterium RBG_13_45_10</name>
    <dbReference type="NCBI Taxonomy" id="1798370"/>
    <lineage>
        <taxon>Bacteria</taxon>
        <taxon>Candidatus Gottesmaniibacteriota</taxon>
    </lineage>
</organism>
<name>A0A1F5ZG38_9BACT</name>
<dbReference type="EMBL" id="MFIZ01000030">
    <property type="protein sequence ID" value="OGG11410.1"/>
    <property type="molecule type" value="Genomic_DNA"/>
</dbReference>
<dbReference type="AlphaFoldDB" id="A0A1F5ZG38"/>